<keyword evidence="2" id="KW-0812">Transmembrane</keyword>
<feature type="domain" description="Beta-lactamase-related" evidence="3">
    <location>
        <begin position="72"/>
        <end position="124"/>
    </location>
</feature>
<name>A0A3B9H3F4_9PROT</name>
<accession>A0A3B9H3F4</accession>
<dbReference type="Gene3D" id="3.40.710.10">
    <property type="entry name" value="DD-peptidase/beta-lactamase superfamily"/>
    <property type="match status" value="1"/>
</dbReference>
<dbReference type="SUPFAM" id="SSF56601">
    <property type="entry name" value="beta-lactamase/transpeptidase-like"/>
    <property type="match status" value="1"/>
</dbReference>
<keyword evidence="2" id="KW-1133">Transmembrane helix</keyword>
<dbReference type="EMBL" id="DMAN01000428">
    <property type="protein sequence ID" value="HAE29221.1"/>
    <property type="molecule type" value="Genomic_DNA"/>
</dbReference>
<dbReference type="InterPro" id="IPR001466">
    <property type="entry name" value="Beta-lactam-related"/>
</dbReference>
<evidence type="ECO:0000313" key="5">
    <source>
        <dbReference type="Proteomes" id="UP000259610"/>
    </source>
</evidence>
<gene>
    <name evidence="4" type="ORF">DCG58_18825</name>
</gene>
<dbReference type="AlphaFoldDB" id="A0A3B9H3F4"/>
<evidence type="ECO:0000259" key="3">
    <source>
        <dbReference type="Pfam" id="PF00144"/>
    </source>
</evidence>
<dbReference type="InterPro" id="IPR012338">
    <property type="entry name" value="Beta-lactam/transpept-like"/>
</dbReference>
<protein>
    <recommendedName>
        <fullName evidence="3">Beta-lactamase-related domain-containing protein</fullName>
    </recommendedName>
</protein>
<evidence type="ECO:0000313" key="4">
    <source>
        <dbReference type="EMBL" id="HAE29221.1"/>
    </source>
</evidence>
<dbReference type="Pfam" id="PF00144">
    <property type="entry name" value="Beta-lactamase"/>
    <property type="match status" value="1"/>
</dbReference>
<sequence>MPARPLPDKPTVFTRSHPSDFTQPKSLGVSCSGRAAKTRDENMRFLRTLAVCLVATLPLPAAFAQTIDYKRLDARISRLSAEEEIVGLAVAVIDKGEISFANGYGVAERGGLPVTNETVFRWAS</sequence>
<evidence type="ECO:0000256" key="1">
    <source>
        <dbReference type="SAM" id="MobiDB-lite"/>
    </source>
</evidence>
<feature type="region of interest" description="Disordered" evidence="1">
    <location>
        <begin position="1"/>
        <end position="25"/>
    </location>
</feature>
<organism evidence="4 5">
    <name type="scientific">Hyphomonas adhaerens</name>
    <dbReference type="NCBI Taxonomy" id="81029"/>
    <lineage>
        <taxon>Bacteria</taxon>
        <taxon>Pseudomonadati</taxon>
        <taxon>Pseudomonadota</taxon>
        <taxon>Alphaproteobacteria</taxon>
        <taxon>Hyphomonadales</taxon>
        <taxon>Hyphomonadaceae</taxon>
        <taxon>Hyphomonas</taxon>
    </lineage>
</organism>
<reference evidence="4 5" key="1">
    <citation type="journal article" date="2018" name="Nat. Biotechnol.">
        <title>A standardized bacterial taxonomy based on genome phylogeny substantially revises the tree of life.</title>
        <authorList>
            <person name="Parks D.H."/>
            <person name="Chuvochina M."/>
            <person name="Waite D.W."/>
            <person name="Rinke C."/>
            <person name="Skarshewski A."/>
            <person name="Chaumeil P.A."/>
            <person name="Hugenholtz P."/>
        </authorList>
    </citation>
    <scope>NUCLEOTIDE SEQUENCE [LARGE SCALE GENOMIC DNA]</scope>
    <source>
        <strain evidence="4">UBA8733</strain>
    </source>
</reference>
<comment type="caution">
    <text evidence="4">The sequence shown here is derived from an EMBL/GenBank/DDBJ whole genome shotgun (WGS) entry which is preliminary data.</text>
</comment>
<feature type="transmembrane region" description="Helical" evidence="2">
    <location>
        <begin position="45"/>
        <end position="63"/>
    </location>
</feature>
<proteinExistence type="predicted"/>
<keyword evidence="2" id="KW-0472">Membrane</keyword>
<feature type="compositionally biased region" description="Polar residues" evidence="1">
    <location>
        <begin position="13"/>
        <end position="25"/>
    </location>
</feature>
<evidence type="ECO:0000256" key="2">
    <source>
        <dbReference type="SAM" id="Phobius"/>
    </source>
</evidence>
<feature type="non-terminal residue" evidence="4">
    <location>
        <position position="124"/>
    </location>
</feature>
<dbReference type="Proteomes" id="UP000259610">
    <property type="component" value="Unassembled WGS sequence"/>
</dbReference>